<dbReference type="Proteomes" id="UP000327157">
    <property type="component" value="Chromosome 7"/>
</dbReference>
<keyword evidence="1 2" id="KW-0808">Transferase</keyword>
<evidence type="ECO:0000313" key="2">
    <source>
        <dbReference type="EMBL" id="KAB2595003.1"/>
    </source>
</evidence>
<comment type="caution">
    <text evidence="2">The sequence shown here is derived from an EMBL/GenBank/DDBJ whole genome shotgun (WGS) entry which is preliminary data.</text>
</comment>
<dbReference type="InterPro" id="IPR002213">
    <property type="entry name" value="UDP_glucos_trans"/>
</dbReference>
<protein>
    <submittedName>
        <fullName evidence="2">Cyanidin-3-O-glucoside 2-O-glucuronosyltransferase-like</fullName>
    </submittedName>
</protein>
<dbReference type="CDD" id="cd03784">
    <property type="entry name" value="GT1_Gtf-like"/>
    <property type="match status" value="1"/>
</dbReference>
<evidence type="ECO:0000256" key="1">
    <source>
        <dbReference type="ARBA" id="ARBA00022679"/>
    </source>
</evidence>
<reference evidence="3" key="2">
    <citation type="submission" date="2019-10" db="EMBL/GenBank/DDBJ databases">
        <title>A de novo genome assembly of a pear dwarfing rootstock.</title>
        <authorList>
            <person name="Wang F."/>
            <person name="Wang J."/>
            <person name="Li S."/>
            <person name="Zhang Y."/>
            <person name="Fang M."/>
            <person name="Ma L."/>
            <person name="Zhao Y."/>
            <person name="Jiang S."/>
        </authorList>
    </citation>
    <scope>NUCLEOTIDE SEQUENCE [LARGE SCALE GENOMIC DNA]</scope>
</reference>
<dbReference type="OrthoDB" id="5835829at2759"/>
<name>A0A5N5EWT8_9ROSA</name>
<gene>
    <name evidence="2" type="ORF">D8674_030453</name>
</gene>
<reference evidence="2 3" key="1">
    <citation type="submission" date="2019-09" db="EMBL/GenBank/DDBJ databases">
        <authorList>
            <person name="Ou C."/>
        </authorList>
    </citation>
    <scope>NUCLEOTIDE SEQUENCE [LARGE SCALE GENOMIC DNA]</scope>
    <source>
        <strain evidence="2">S2</strain>
        <tissue evidence="2">Leaf</tissue>
    </source>
</reference>
<sequence>MGTGGCGRLSVVADENELAAGSTESGCGWFGVGGYDQGEERRGRRIDGDGKGVLLDKTILSSTTSSPTQRKNCRLPFYLHVMISAFVEEFIRTTTPIQSGIYLCTDTNHAHEASTFLFSSFFHDSSLSKKLTSRGNFHIFFCSTPVNLNSVKPKLPQKYSQCIELVELHLPYDELPELPPHYHTTNGLPPHLMPTLKKAFDMASENFSNILKTLKPDLLIYDFLQPWAPSRALSKNIPAVQFFPSCAAMASFGNHRHCKSPSARFPFPSIYLRDYELMKFNNLGKSPSNGLNDGERVQKCIEQSCKIILIKTSREIEAKYIDYLCGLLGKVIVPVGSLVQEPLDGEGEETEIIKWLNTRERSSVVFVSFGTEYFLSKEEIQEIALGLELSNVCFIWVIRFPVGETTKIEEVLPEGFMERVGERGSVVEGWAPQAKIAAFYREGGREGNDSGRLGTTGKDMHSNVGGFVSHCGWSSGLESMKFGVPIIALPVHLGQPPNARLVEELGVGVEVKKTVGGSLQG</sequence>
<dbReference type="SUPFAM" id="SSF53756">
    <property type="entry name" value="UDP-Glycosyltransferase/glycogen phosphorylase"/>
    <property type="match status" value="1"/>
</dbReference>
<keyword evidence="3" id="KW-1185">Reference proteome</keyword>
<evidence type="ECO:0000313" key="3">
    <source>
        <dbReference type="Proteomes" id="UP000327157"/>
    </source>
</evidence>
<reference evidence="2 3" key="3">
    <citation type="submission" date="2019-11" db="EMBL/GenBank/DDBJ databases">
        <title>A de novo genome assembly of a pear dwarfing rootstock.</title>
        <authorList>
            <person name="Wang F."/>
            <person name="Wang J."/>
            <person name="Li S."/>
            <person name="Zhang Y."/>
            <person name="Fang M."/>
            <person name="Ma L."/>
            <person name="Zhao Y."/>
            <person name="Jiang S."/>
        </authorList>
    </citation>
    <scope>NUCLEOTIDE SEQUENCE [LARGE SCALE GENOMIC DNA]</scope>
    <source>
        <strain evidence="2">S2</strain>
        <tissue evidence="2">Leaf</tissue>
    </source>
</reference>
<dbReference type="Pfam" id="PF00201">
    <property type="entry name" value="UDPGT"/>
    <property type="match status" value="1"/>
</dbReference>
<dbReference type="GO" id="GO:1901135">
    <property type="term" value="P:carbohydrate derivative metabolic process"/>
    <property type="evidence" value="ECO:0007669"/>
    <property type="project" value="UniProtKB-ARBA"/>
</dbReference>
<dbReference type="EMBL" id="SMOL01000781">
    <property type="protein sequence ID" value="KAB2595003.1"/>
    <property type="molecule type" value="Genomic_DNA"/>
</dbReference>
<organism evidence="2 3">
    <name type="scientific">Pyrus ussuriensis x Pyrus communis</name>
    <dbReference type="NCBI Taxonomy" id="2448454"/>
    <lineage>
        <taxon>Eukaryota</taxon>
        <taxon>Viridiplantae</taxon>
        <taxon>Streptophyta</taxon>
        <taxon>Embryophyta</taxon>
        <taxon>Tracheophyta</taxon>
        <taxon>Spermatophyta</taxon>
        <taxon>Magnoliopsida</taxon>
        <taxon>eudicotyledons</taxon>
        <taxon>Gunneridae</taxon>
        <taxon>Pentapetalae</taxon>
        <taxon>rosids</taxon>
        <taxon>fabids</taxon>
        <taxon>Rosales</taxon>
        <taxon>Rosaceae</taxon>
        <taxon>Amygdaloideae</taxon>
        <taxon>Maleae</taxon>
        <taxon>Pyrus</taxon>
    </lineage>
</organism>
<dbReference type="AlphaFoldDB" id="A0A5N5EWT8"/>
<proteinExistence type="predicted"/>
<dbReference type="GO" id="GO:0008194">
    <property type="term" value="F:UDP-glycosyltransferase activity"/>
    <property type="evidence" value="ECO:0007669"/>
    <property type="project" value="InterPro"/>
</dbReference>
<accession>A0A5N5EWT8</accession>
<dbReference type="Gene3D" id="3.40.50.2000">
    <property type="entry name" value="Glycogen Phosphorylase B"/>
    <property type="match status" value="2"/>
</dbReference>
<dbReference type="PANTHER" id="PTHR48044:SF29">
    <property type="entry name" value="GLYCOSYLTRANSFERASE"/>
    <property type="match status" value="1"/>
</dbReference>
<dbReference type="PANTHER" id="PTHR48044">
    <property type="entry name" value="GLYCOSYLTRANSFERASE"/>
    <property type="match status" value="1"/>
</dbReference>